<evidence type="ECO:0000313" key="2">
    <source>
        <dbReference type="Proteomes" id="UP000805193"/>
    </source>
</evidence>
<evidence type="ECO:0000313" key="1">
    <source>
        <dbReference type="EMBL" id="KAG0420298.1"/>
    </source>
</evidence>
<dbReference type="Proteomes" id="UP000805193">
    <property type="component" value="Unassembled WGS sequence"/>
</dbReference>
<protein>
    <submittedName>
        <fullName evidence="1">Uncharacterized protein</fullName>
    </submittedName>
</protein>
<name>A0AC60PJP7_IXOPE</name>
<proteinExistence type="predicted"/>
<comment type="caution">
    <text evidence="1">The sequence shown here is derived from an EMBL/GenBank/DDBJ whole genome shotgun (WGS) entry which is preliminary data.</text>
</comment>
<gene>
    <name evidence="1" type="ORF">HPB47_003564</name>
</gene>
<reference evidence="1 2" key="1">
    <citation type="journal article" date="2020" name="Cell">
        <title>Large-Scale Comparative Analyses of Tick Genomes Elucidate Their Genetic Diversity and Vector Capacities.</title>
        <authorList>
            <consortium name="Tick Genome and Microbiome Consortium (TIGMIC)"/>
            <person name="Jia N."/>
            <person name="Wang J."/>
            <person name="Shi W."/>
            <person name="Du L."/>
            <person name="Sun Y."/>
            <person name="Zhan W."/>
            <person name="Jiang J.F."/>
            <person name="Wang Q."/>
            <person name="Zhang B."/>
            <person name="Ji P."/>
            <person name="Bell-Sakyi L."/>
            <person name="Cui X.M."/>
            <person name="Yuan T.T."/>
            <person name="Jiang B.G."/>
            <person name="Yang W.F."/>
            <person name="Lam T.T."/>
            <person name="Chang Q.C."/>
            <person name="Ding S.J."/>
            <person name="Wang X.J."/>
            <person name="Zhu J.G."/>
            <person name="Ruan X.D."/>
            <person name="Zhao L."/>
            <person name="Wei J.T."/>
            <person name="Ye R.Z."/>
            <person name="Que T.C."/>
            <person name="Du C.H."/>
            <person name="Zhou Y.H."/>
            <person name="Cheng J.X."/>
            <person name="Dai P.F."/>
            <person name="Guo W.B."/>
            <person name="Han X.H."/>
            <person name="Huang E.J."/>
            <person name="Li L.F."/>
            <person name="Wei W."/>
            <person name="Gao Y.C."/>
            <person name="Liu J.Z."/>
            <person name="Shao H.Z."/>
            <person name="Wang X."/>
            <person name="Wang C.C."/>
            <person name="Yang T.C."/>
            <person name="Huo Q.B."/>
            <person name="Li W."/>
            <person name="Chen H.Y."/>
            <person name="Chen S.E."/>
            <person name="Zhou L.G."/>
            <person name="Ni X.B."/>
            <person name="Tian J.H."/>
            <person name="Sheng Y."/>
            <person name="Liu T."/>
            <person name="Pan Y.S."/>
            <person name="Xia L.Y."/>
            <person name="Li J."/>
            <person name="Zhao F."/>
            <person name="Cao W.C."/>
        </authorList>
    </citation>
    <scope>NUCLEOTIDE SEQUENCE [LARGE SCALE GENOMIC DNA]</scope>
    <source>
        <strain evidence="1">Iper-2018</strain>
    </source>
</reference>
<keyword evidence="2" id="KW-1185">Reference proteome</keyword>
<sequence>MKLGSSSASSAPVPDNQPSTVKSTPSNNQSGVDNADSTAEEGEDEEASSHNSEKELRLFEKAKQLYLKGALAERSGRMYDAISYYRQALQKVPDIEFRLTDSSLWSFDEESDSSDVDCKAEESPCSDDDMLPLHHRIRVKHPSADICNVACEQRATHLSDLPREVFMYILRWVVSSELDVLSLESVSRVCRGFYLCARDPELWHLVCARTWGRDCGQLLQYQSWREMYIYRPRICYNGVYINKTTYVRHGESSFQDSSYRPCFLVEYFRYLRFFPEGAVLMLTTPDNPYLSLGKLRSRRPLYSSVLTGKFWLEGTKLRAVLKKAASAKGTGRSANSSHRRSRPLVLDQQPHPEQVFHMELELRAVRGRPNIQLAWRSYAIHTFWSGQETVAKFDLTANAFPPLWFSRVKSFTSVSECPL</sequence>
<accession>A0AC60PJP7</accession>
<organism evidence="1 2">
    <name type="scientific">Ixodes persulcatus</name>
    <name type="common">Taiga tick</name>
    <dbReference type="NCBI Taxonomy" id="34615"/>
    <lineage>
        <taxon>Eukaryota</taxon>
        <taxon>Metazoa</taxon>
        <taxon>Ecdysozoa</taxon>
        <taxon>Arthropoda</taxon>
        <taxon>Chelicerata</taxon>
        <taxon>Arachnida</taxon>
        <taxon>Acari</taxon>
        <taxon>Parasitiformes</taxon>
        <taxon>Ixodida</taxon>
        <taxon>Ixodoidea</taxon>
        <taxon>Ixodidae</taxon>
        <taxon>Ixodinae</taxon>
        <taxon>Ixodes</taxon>
    </lineage>
</organism>
<dbReference type="EMBL" id="JABSTQ010010521">
    <property type="protein sequence ID" value="KAG0420298.1"/>
    <property type="molecule type" value="Genomic_DNA"/>
</dbReference>